<gene>
    <name evidence="4" type="ORF">INS90_04455</name>
</gene>
<evidence type="ECO:0000313" key="5">
    <source>
        <dbReference type="Proteomes" id="UP000594961"/>
    </source>
</evidence>
<reference evidence="4 5" key="1">
    <citation type="submission" date="2020-10" db="EMBL/GenBank/DDBJ databases">
        <title>Trueperella pecoris sp. nov. isolated from bovine and porcine specimens.</title>
        <authorList>
            <person name="Schoenecker L."/>
            <person name="Schnydrig P."/>
            <person name="Brodard I."/>
            <person name="Thomann A."/>
            <person name="Hemphill A."/>
            <person name="Rodriguez-Campos S."/>
            <person name="Perreten V."/>
            <person name="Jores J."/>
            <person name="Kittl S."/>
        </authorList>
    </citation>
    <scope>NUCLEOTIDE SEQUENCE [LARGE SCALE GENOMIC DNA]</scope>
    <source>
        <strain evidence="4 5">19OD0592</strain>
    </source>
</reference>
<sequence length="431" mass="43999">MSSWMRRSGAALAATTVATLIAPVAGATATPITPVKAPIFKSPEMTYQVKPGDTVSAIALRSGTTIDAVVKANKLRSAHLIYPGQLLRIPSAVSAPAPTAPTPAAAAPAPAATPAPSAAPEVYVVKPGDTLGRIARAYKTTVAKLAADNAIANPNRISVGQRLTVGTAPAPTAPAANTAPAAAPAKPAPAKPSPQAPAKAQPAALATGTTYVVRPGDTLGKIALMHGTSVAKIVADNAIANPNRISVGQKLSIGTPAPSAPATHKAAPKEQLVKNNFPGYTYADETVAAANENKHALINSQLPSRAEVQATIKQVARELGVDPKLALAHAFVESGFNASAVSPANAIGTMQVIPSSGTWASQMVGRQLNLLNPYDNIVAGVAIIRSLQRSADSLEQGIAGYYQGLGGVRKYGMRPDTVNYVAKVKAAMGRF</sequence>
<feature type="region of interest" description="Disordered" evidence="1">
    <location>
        <begin position="168"/>
        <end position="202"/>
    </location>
</feature>
<evidence type="ECO:0000259" key="3">
    <source>
        <dbReference type="PROSITE" id="PS51782"/>
    </source>
</evidence>
<dbReference type="InterPro" id="IPR023346">
    <property type="entry name" value="Lysozyme-like_dom_sf"/>
</dbReference>
<dbReference type="AlphaFoldDB" id="A0A7M1R2N4"/>
<dbReference type="Gene3D" id="3.10.350.10">
    <property type="entry name" value="LysM domain"/>
    <property type="match status" value="3"/>
</dbReference>
<accession>A0A7M1R2N4</accession>
<dbReference type="CDD" id="cd00254">
    <property type="entry name" value="LT-like"/>
    <property type="match status" value="1"/>
</dbReference>
<dbReference type="InterPro" id="IPR018392">
    <property type="entry name" value="LysM"/>
</dbReference>
<dbReference type="SMART" id="SM00257">
    <property type="entry name" value="LysM"/>
    <property type="match status" value="3"/>
</dbReference>
<dbReference type="Proteomes" id="UP000594961">
    <property type="component" value="Chromosome"/>
</dbReference>
<feature type="domain" description="LysM" evidence="3">
    <location>
        <begin position="45"/>
        <end position="89"/>
    </location>
</feature>
<dbReference type="Gene3D" id="1.10.530.10">
    <property type="match status" value="1"/>
</dbReference>
<feature type="domain" description="LysM" evidence="3">
    <location>
        <begin position="121"/>
        <end position="165"/>
    </location>
</feature>
<dbReference type="PANTHER" id="PTHR33734:SF22">
    <property type="entry name" value="MEMBRANE-BOUND LYTIC MUREIN TRANSGLYCOSYLASE D"/>
    <property type="match status" value="1"/>
</dbReference>
<feature type="compositionally biased region" description="Low complexity" evidence="1">
    <location>
        <begin position="168"/>
        <end position="185"/>
    </location>
</feature>
<keyword evidence="2" id="KW-0732">Signal</keyword>
<evidence type="ECO:0000313" key="4">
    <source>
        <dbReference type="EMBL" id="QOR48519.1"/>
    </source>
</evidence>
<dbReference type="Pfam" id="PF01464">
    <property type="entry name" value="SLT"/>
    <property type="match status" value="1"/>
</dbReference>
<dbReference type="CDD" id="cd00118">
    <property type="entry name" value="LysM"/>
    <property type="match status" value="3"/>
</dbReference>
<evidence type="ECO:0000256" key="2">
    <source>
        <dbReference type="SAM" id="SignalP"/>
    </source>
</evidence>
<dbReference type="PROSITE" id="PS51782">
    <property type="entry name" value="LYSM"/>
    <property type="match status" value="3"/>
</dbReference>
<dbReference type="InterPro" id="IPR008258">
    <property type="entry name" value="Transglycosylase_SLT_dom_1"/>
</dbReference>
<feature type="domain" description="LysM" evidence="3">
    <location>
        <begin position="209"/>
        <end position="253"/>
    </location>
</feature>
<dbReference type="SUPFAM" id="SSF53955">
    <property type="entry name" value="Lysozyme-like"/>
    <property type="match status" value="1"/>
</dbReference>
<dbReference type="InterPro" id="IPR036779">
    <property type="entry name" value="LysM_dom_sf"/>
</dbReference>
<evidence type="ECO:0000256" key="1">
    <source>
        <dbReference type="SAM" id="MobiDB-lite"/>
    </source>
</evidence>
<feature type="compositionally biased region" description="Pro residues" evidence="1">
    <location>
        <begin position="186"/>
        <end position="195"/>
    </location>
</feature>
<dbReference type="SUPFAM" id="SSF54106">
    <property type="entry name" value="LysM domain"/>
    <property type="match status" value="3"/>
</dbReference>
<feature type="chain" id="PRO_5038779489" evidence="2">
    <location>
        <begin position="30"/>
        <end position="431"/>
    </location>
</feature>
<dbReference type="RefSeq" id="WP_197555078.1">
    <property type="nucleotide sequence ID" value="NZ_CP063212.1"/>
</dbReference>
<feature type="region of interest" description="Disordered" evidence="1">
    <location>
        <begin position="97"/>
        <end position="117"/>
    </location>
</feature>
<feature type="signal peptide" evidence="2">
    <location>
        <begin position="1"/>
        <end position="29"/>
    </location>
</feature>
<organism evidence="4 5">
    <name type="scientific">Trueperella pecoris</name>
    <dbReference type="NCBI Taxonomy" id="2733571"/>
    <lineage>
        <taxon>Bacteria</taxon>
        <taxon>Bacillati</taxon>
        <taxon>Actinomycetota</taxon>
        <taxon>Actinomycetes</taxon>
        <taxon>Actinomycetales</taxon>
        <taxon>Actinomycetaceae</taxon>
        <taxon>Trueperella</taxon>
    </lineage>
</organism>
<protein>
    <submittedName>
        <fullName evidence="4">LysM peptidoglycan-binding domain-containing protein</fullName>
    </submittedName>
</protein>
<proteinExistence type="predicted"/>
<dbReference type="Pfam" id="PF01476">
    <property type="entry name" value="LysM"/>
    <property type="match status" value="3"/>
</dbReference>
<dbReference type="EMBL" id="CP063212">
    <property type="protein sequence ID" value="QOR48519.1"/>
    <property type="molecule type" value="Genomic_DNA"/>
</dbReference>
<dbReference type="GO" id="GO:0008932">
    <property type="term" value="F:lytic endotransglycosylase activity"/>
    <property type="evidence" value="ECO:0007669"/>
    <property type="project" value="TreeGrafter"/>
</dbReference>
<dbReference type="PANTHER" id="PTHR33734">
    <property type="entry name" value="LYSM DOMAIN-CONTAINING GPI-ANCHORED PROTEIN 2"/>
    <property type="match status" value="1"/>
</dbReference>
<name>A0A7M1R2N4_9ACTO</name>